<name>A0ABR1PHA3_DIAER</name>
<sequence>MKKCSICLVWGVWENFAAARSHRFAKPTTVPGVKLDDRRLEKATRVLVAPDSVRNAGLPWVLPPVAVPLRPSKRNPMQFHDFGVQLEHGEFGEAYHVFVCRLLLGASPQINISVKINSGNDSNGEDTSAIEDLFNWYQIPLVEDGHHSVGSDSKAKATRVIAAAFRAANEADIDEGQGMWPNQLGQHALFEHIRDGLGALVPTKESLKSIGMPTRYFQLSYAAKYWLNRYFRLTKQFGEKKNRGFGMVKSSDVGRLAVIHVRLKTKSLIGRVMDDVNLGYVAKSIARANKSCYKPCKPNDPGANQSSRKLNHRYDTLPFTHVMLYGDFSYHKGSQLKELVEAKFAEAKPEHGTIHVSFISSPWDPEPDEPTEQEPTKRKPTELELQVDKLPTRGRDFNVDRLPTQVKTLGIWAALRERYDDRMCVIGHRSGFVESAGLLGIPIFYLNNERDKIGAGHLKKGELLWDASAVPNPEHDRLRELADVMNTFIPVEALGKIPEKKQSEPPLRARKEFEKELAAALFVQRLKCVF</sequence>
<accession>A0ABR1PHA3</accession>
<dbReference type="Proteomes" id="UP001430848">
    <property type="component" value="Unassembled WGS sequence"/>
</dbReference>
<organism evidence="2 3">
    <name type="scientific">Diaporthe eres</name>
    <name type="common">Phomopsis oblonga</name>
    <dbReference type="NCBI Taxonomy" id="83184"/>
    <lineage>
        <taxon>Eukaryota</taxon>
        <taxon>Fungi</taxon>
        <taxon>Dikarya</taxon>
        <taxon>Ascomycota</taxon>
        <taxon>Pezizomycotina</taxon>
        <taxon>Sordariomycetes</taxon>
        <taxon>Sordariomycetidae</taxon>
        <taxon>Diaporthales</taxon>
        <taxon>Diaporthaceae</taxon>
        <taxon>Diaporthe</taxon>
        <taxon>Diaporthe eres species complex</taxon>
    </lineage>
</organism>
<comment type="caution">
    <text evidence="2">The sequence shown here is derived from an EMBL/GenBank/DDBJ whole genome shotgun (WGS) entry which is preliminary data.</text>
</comment>
<reference evidence="2 3" key="1">
    <citation type="submission" date="2024-02" db="EMBL/GenBank/DDBJ databases">
        <title>De novo assembly and annotation of 12 fungi associated with fruit tree decline syndrome in Ontario, Canada.</title>
        <authorList>
            <person name="Sulman M."/>
            <person name="Ellouze W."/>
            <person name="Ilyukhin E."/>
        </authorList>
    </citation>
    <scope>NUCLEOTIDE SEQUENCE [LARGE SCALE GENOMIC DNA]</scope>
    <source>
        <strain evidence="2 3">M169</strain>
    </source>
</reference>
<feature type="region of interest" description="Disordered" evidence="1">
    <location>
        <begin position="359"/>
        <end position="380"/>
    </location>
</feature>
<evidence type="ECO:0000313" key="3">
    <source>
        <dbReference type="Proteomes" id="UP001430848"/>
    </source>
</evidence>
<dbReference type="EMBL" id="JAKNSF020000010">
    <property type="protein sequence ID" value="KAK7736323.1"/>
    <property type="molecule type" value="Genomic_DNA"/>
</dbReference>
<evidence type="ECO:0000313" key="2">
    <source>
        <dbReference type="EMBL" id="KAK7736323.1"/>
    </source>
</evidence>
<evidence type="ECO:0000256" key="1">
    <source>
        <dbReference type="SAM" id="MobiDB-lite"/>
    </source>
</evidence>
<gene>
    <name evidence="2" type="ORF">SLS63_003300</name>
</gene>
<protein>
    <submittedName>
        <fullName evidence="2">Uncharacterized protein</fullName>
    </submittedName>
</protein>
<proteinExistence type="predicted"/>
<keyword evidence="3" id="KW-1185">Reference proteome</keyword>